<comment type="caution">
    <text evidence="4">The sequence shown here is derived from an EMBL/GenBank/DDBJ whole genome shotgun (WGS) entry which is preliminary data.</text>
</comment>
<feature type="signal peptide" evidence="2">
    <location>
        <begin position="1"/>
        <end position="24"/>
    </location>
</feature>
<dbReference type="InterPro" id="IPR011992">
    <property type="entry name" value="EF-hand-dom_pair"/>
</dbReference>
<name>A0A178YPT0_SINSA</name>
<dbReference type="SUPFAM" id="SSF47473">
    <property type="entry name" value="EF-hand"/>
    <property type="match status" value="1"/>
</dbReference>
<feature type="region of interest" description="Disordered" evidence="1">
    <location>
        <begin position="27"/>
        <end position="73"/>
    </location>
</feature>
<evidence type="ECO:0000313" key="5">
    <source>
        <dbReference type="Proteomes" id="UP000078507"/>
    </source>
</evidence>
<dbReference type="Gene3D" id="1.10.238.10">
    <property type="entry name" value="EF-hand"/>
    <property type="match status" value="1"/>
</dbReference>
<feature type="domain" description="EF-hand" evidence="3">
    <location>
        <begin position="80"/>
        <end position="115"/>
    </location>
</feature>
<organism evidence="4 5">
    <name type="scientific">Sinorhizobium saheli</name>
    <dbReference type="NCBI Taxonomy" id="36856"/>
    <lineage>
        <taxon>Bacteria</taxon>
        <taxon>Pseudomonadati</taxon>
        <taxon>Pseudomonadota</taxon>
        <taxon>Alphaproteobacteria</taxon>
        <taxon>Hyphomicrobiales</taxon>
        <taxon>Rhizobiaceae</taxon>
        <taxon>Sinorhizobium/Ensifer group</taxon>
        <taxon>Sinorhizobium</taxon>
    </lineage>
</organism>
<dbReference type="OrthoDB" id="7366896at2"/>
<dbReference type="Proteomes" id="UP000078507">
    <property type="component" value="Unassembled WGS sequence"/>
</dbReference>
<evidence type="ECO:0000259" key="3">
    <source>
        <dbReference type="PROSITE" id="PS50222"/>
    </source>
</evidence>
<dbReference type="PROSITE" id="PS50222">
    <property type="entry name" value="EF_HAND_2"/>
    <property type="match status" value="1"/>
</dbReference>
<dbReference type="EMBL" id="LNQB01000059">
    <property type="protein sequence ID" value="OAP48785.1"/>
    <property type="molecule type" value="Genomic_DNA"/>
</dbReference>
<keyword evidence="5" id="KW-1185">Reference proteome</keyword>
<keyword evidence="2" id="KW-0732">Signal</keyword>
<dbReference type="RefSeq" id="WP_066870029.1">
    <property type="nucleotide sequence ID" value="NZ_LNQB01000059.1"/>
</dbReference>
<proteinExistence type="predicted"/>
<dbReference type="InterPro" id="IPR018247">
    <property type="entry name" value="EF_Hand_1_Ca_BS"/>
</dbReference>
<dbReference type="Pfam" id="PF13202">
    <property type="entry name" value="EF-hand_5"/>
    <property type="match status" value="2"/>
</dbReference>
<protein>
    <submittedName>
        <fullName evidence="4">Calcium-binding protein</fullName>
    </submittedName>
</protein>
<feature type="compositionally biased region" description="Basic and acidic residues" evidence="1">
    <location>
        <begin position="41"/>
        <end position="73"/>
    </location>
</feature>
<reference evidence="4 5" key="1">
    <citation type="submission" date="2015-11" db="EMBL/GenBank/DDBJ databases">
        <title>Ensifer anhuiense sp. nov., an effective nitrogen fixation bacterium with Glycine soja.</title>
        <authorList>
            <person name="Yan H."/>
            <person name="Chen W."/>
        </authorList>
    </citation>
    <scope>NUCLEOTIDE SEQUENCE [LARGE SCALE GENOMIC DNA]</scope>
    <source>
        <strain evidence="4 5">LMG 7837</strain>
    </source>
</reference>
<evidence type="ECO:0000313" key="4">
    <source>
        <dbReference type="EMBL" id="OAP48785.1"/>
    </source>
</evidence>
<dbReference type="InterPro" id="IPR002048">
    <property type="entry name" value="EF_hand_dom"/>
</dbReference>
<accession>A0A178YPT0</accession>
<dbReference type="GO" id="GO:0005509">
    <property type="term" value="F:calcium ion binding"/>
    <property type="evidence" value="ECO:0007669"/>
    <property type="project" value="InterPro"/>
</dbReference>
<evidence type="ECO:0000256" key="1">
    <source>
        <dbReference type="SAM" id="MobiDB-lite"/>
    </source>
</evidence>
<dbReference type="STRING" id="36856.ATB98_20920"/>
<dbReference type="PROSITE" id="PS00018">
    <property type="entry name" value="EF_HAND_1"/>
    <property type="match status" value="2"/>
</dbReference>
<evidence type="ECO:0000256" key="2">
    <source>
        <dbReference type="SAM" id="SignalP"/>
    </source>
</evidence>
<sequence>MSPMRLPAVTALAALMTISPVTIAAAQTAAPAPPPAEAMPDQDRGDRPEMRGDAMRDGMRDGMRGDRMRGRDRMRGMMRHRQMMMKIMFAIADADNDGALSFEEISTIHRRIFDKVDANRDGKVTPEEIQGFFRG</sequence>
<dbReference type="AlphaFoldDB" id="A0A178YPT0"/>
<feature type="chain" id="PRO_5008098094" evidence="2">
    <location>
        <begin position="25"/>
        <end position="135"/>
    </location>
</feature>
<gene>
    <name evidence="4" type="ORF">ATB98_20920</name>
</gene>